<dbReference type="Proteomes" id="UP000377595">
    <property type="component" value="Unassembled WGS sequence"/>
</dbReference>
<sequence>MTDPRLRAWATAHARSAGRSGMHQSAGTAGAIELVDQETWLPRDTAIRALDWTFLEDGRPALACSDGASVYVLDGETGAIMSGWGTPTAVVQWWRRRKPDADYLMIANGDLALLFHPHGDSPERPEIRAAPLGTAIQTVAASSENSLFAAAGLSKEVVLFRLSRSHGLTRDSTLLGHRDWVVDLAWCRDLLASASADGTAKVWNGKTGRLLQTLDHRGWVSHVAFAELPDGTMLLATAAQDGKVRVWNPLTGELIHTLTGHMMEVSCVAWTVLPNGRALLASSGYDQIVRVWDGQTGARLTESAPLGDILHAVIWGPTRDGRLRLVAGGAAGGLDVFTLAIDTSTAETDSRKAKAAKKVKPIKSLTADSVPLPAGVDPNLRSWPLPGDLIATTLKNHTIRVVNRTGEHVFDLVGHQGLILSVEGYVDAAGRFLVGSVAADGARVWSDISPHLGGIESGPRWMRGSAVDDGVGVPTGVAGNPVEIASSRESSFGQMRSVAWGTRPDGDVILTVGGTAGDLALNLSRDRAPIRHRRGQVTSVASAELPDGELWLAIAVPRAGIEILNSRNETIAMLRHTPSPNAVAWAVLPDGDLRLASCGVDGVVKVWNAEDEQVTTLSGHNKAANAVAWAVLPDGRLLLASGGSDAVVHISNGHSGKVLASVTGYGGPVISLSWEIRPDGTIELWTRSSSGTDRFEVKITPPLPPAEPVKPAPPPPIERVLPGSIAAGLLKLGEGALWPALGLTADLISLTAPTIGTLHDPQLKAFEHHPGIVRLRALAWPEAARTAFAALLLAPLDHSPIFTPPTDGSDVIETALAHALTTDPIRAVATGFDLDQLSRAAYGITEQTITLLSLIGSQTAMDDPLLPLRMNHHVPQLPALTERQLRLLADHSHTPDRRLRRSGGGTLRHTPGTAGIIRHGQPTHLLHTDLALPVDLFNLRSLQSQLLYRRHTTPQPPVPRPLTLILDTTPPTYGPAEQALRLAAHALTVASWSYGLEPILITLTDPDQPVPLAGIEQLLRMWTSRTLEAPHPALEKALDTASATARTTVALLHQHAPRRGHAASSSVPFVTTRHPAEPVGPRAGNAYHHELPPSPGGADLTALINALLLPGTARQASTRPRP</sequence>
<feature type="repeat" description="WD" evidence="3">
    <location>
        <begin position="213"/>
        <end position="257"/>
    </location>
</feature>
<evidence type="ECO:0000313" key="5">
    <source>
        <dbReference type="EMBL" id="GES23642.1"/>
    </source>
</evidence>
<evidence type="ECO:0000256" key="1">
    <source>
        <dbReference type="ARBA" id="ARBA00022574"/>
    </source>
</evidence>
<proteinExistence type="predicted"/>
<dbReference type="PANTHER" id="PTHR44019:SF8">
    <property type="entry name" value="POC1 CENTRIOLAR PROTEIN HOMOLOG"/>
    <property type="match status" value="1"/>
</dbReference>
<gene>
    <name evidence="5" type="ORF">Aple_065410</name>
</gene>
<keyword evidence="1 3" id="KW-0853">WD repeat</keyword>
<dbReference type="OrthoDB" id="4336591at2"/>
<accession>A0A5M3XRG2</accession>
<evidence type="ECO:0000313" key="6">
    <source>
        <dbReference type="Proteomes" id="UP000377595"/>
    </source>
</evidence>
<name>A0A5M3XRG2_9ACTN</name>
<dbReference type="SMART" id="SM00320">
    <property type="entry name" value="WD40"/>
    <property type="match status" value="7"/>
</dbReference>
<dbReference type="SUPFAM" id="SSF50978">
    <property type="entry name" value="WD40 repeat-like"/>
    <property type="match status" value="1"/>
</dbReference>
<comment type="caution">
    <text evidence="5">The sequence shown here is derived from an EMBL/GenBank/DDBJ whole genome shotgun (WGS) entry which is preliminary data.</text>
</comment>
<dbReference type="EMBL" id="BLAF01000043">
    <property type="protein sequence ID" value="GES23642.1"/>
    <property type="molecule type" value="Genomic_DNA"/>
</dbReference>
<evidence type="ECO:0000256" key="2">
    <source>
        <dbReference type="ARBA" id="ARBA00022737"/>
    </source>
</evidence>
<dbReference type="SUPFAM" id="SSF101898">
    <property type="entry name" value="NHL repeat"/>
    <property type="match status" value="1"/>
</dbReference>
<evidence type="ECO:0000256" key="3">
    <source>
        <dbReference type="PROSITE-ProRule" id="PRU00221"/>
    </source>
</evidence>
<feature type="repeat" description="WD" evidence="3">
    <location>
        <begin position="258"/>
        <end position="302"/>
    </location>
</feature>
<dbReference type="Gene3D" id="2.130.10.10">
    <property type="entry name" value="YVTN repeat-like/Quinoprotein amine dehydrogenase"/>
    <property type="match status" value="3"/>
</dbReference>
<protein>
    <submittedName>
        <fullName evidence="5">Uncharacterized protein</fullName>
    </submittedName>
</protein>
<organism evidence="5 6">
    <name type="scientific">Acrocarpospora pleiomorpha</name>
    <dbReference type="NCBI Taxonomy" id="90975"/>
    <lineage>
        <taxon>Bacteria</taxon>
        <taxon>Bacillati</taxon>
        <taxon>Actinomycetota</taxon>
        <taxon>Actinomycetes</taxon>
        <taxon>Streptosporangiales</taxon>
        <taxon>Streptosporangiaceae</taxon>
        <taxon>Acrocarpospora</taxon>
    </lineage>
</organism>
<keyword evidence="6" id="KW-1185">Reference proteome</keyword>
<dbReference type="InterPro" id="IPR001680">
    <property type="entry name" value="WD40_rpt"/>
</dbReference>
<keyword evidence="2" id="KW-0677">Repeat</keyword>
<feature type="repeat" description="WD" evidence="3">
    <location>
        <begin position="174"/>
        <end position="213"/>
    </location>
</feature>
<dbReference type="InterPro" id="IPR015943">
    <property type="entry name" value="WD40/YVTN_repeat-like_dom_sf"/>
</dbReference>
<dbReference type="Pfam" id="PF00400">
    <property type="entry name" value="WD40"/>
    <property type="match status" value="5"/>
</dbReference>
<dbReference type="PROSITE" id="PS50082">
    <property type="entry name" value="WD_REPEATS_2"/>
    <property type="match status" value="3"/>
</dbReference>
<dbReference type="PROSITE" id="PS50294">
    <property type="entry name" value="WD_REPEATS_REGION"/>
    <property type="match status" value="2"/>
</dbReference>
<dbReference type="InterPro" id="IPR036322">
    <property type="entry name" value="WD40_repeat_dom_sf"/>
</dbReference>
<feature type="region of interest" description="Disordered" evidence="4">
    <location>
        <begin position="894"/>
        <end position="914"/>
    </location>
</feature>
<evidence type="ECO:0000256" key="4">
    <source>
        <dbReference type="SAM" id="MobiDB-lite"/>
    </source>
</evidence>
<dbReference type="AlphaFoldDB" id="A0A5M3XRG2"/>
<dbReference type="PANTHER" id="PTHR44019">
    <property type="entry name" value="WD REPEAT-CONTAINING PROTEIN 55"/>
    <property type="match status" value="1"/>
</dbReference>
<dbReference type="RefSeq" id="WP_155348521.1">
    <property type="nucleotide sequence ID" value="NZ_BAAAHM010000027.1"/>
</dbReference>
<dbReference type="InterPro" id="IPR050505">
    <property type="entry name" value="WDR55/POC1"/>
</dbReference>
<reference evidence="5 6" key="1">
    <citation type="submission" date="2019-10" db="EMBL/GenBank/DDBJ databases">
        <title>Whole genome shotgun sequence of Acrocarpospora pleiomorpha NBRC 16267.</title>
        <authorList>
            <person name="Ichikawa N."/>
            <person name="Kimura A."/>
            <person name="Kitahashi Y."/>
            <person name="Komaki H."/>
            <person name="Oguchi A."/>
        </authorList>
    </citation>
    <scope>NUCLEOTIDE SEQUENCE [LARGE SCALE GENOMIC DNA]</scope>
    <source>
        <strain evidence="5 6">NBRC 16267</strain>
    </source>
</reference>